<proteinExistence type="predicted"/>
<comment type="caution">
    <text evidence="1">The sequence shown here is derived from an EMBL/GenBank/DDBJ whole genome shotgun (WGS) entry which is preliminary data.</text>
</comment>
<evidence type="ECO:0000313" key="1">
    <source>
        <dbReference type="EMBL" id="TVY45532.1"/>
    </source>
</evidence>
<gene>
    <name evidence="1" type="ORF">LOCC1_G004884</name>
</gene>
<dbReference type="Proteomes" id="UP000443090">
    <property type="component" value="Unassembled WGS sequence"/>
</dbReference>
<accession>A0A8H8UHN8</accession>
<keyword evidence="2" id="KW-1185">Reference proteome</keyword>
<reference evidence="1 2" key="1">
    <citation type="submission" date="2018-05" db="EMBL/GenBank/DDBJ databases">
        <title>Genome sequencing and assembly of the regulated plant pathogen Lachnellula willkommii and related sister species for the development of diagnostic species identification markers.</title>
        <authorList>
            <person name="Giroux E."/>
            <person name="Bilodeau G."/>
        </authorList>
    </citation>
    <scope>NUCLEOTIDE SEQUENCE [LARGE SCALE GENOMIC DNA]</scope>
    <source>
        <strain evidence="1 2">CBS 160.35</strain>
    </source>
</reference>
<organism evidence="1 2">
    <name type="scientific">Lachnellula occidentalis</name>
    <dbReference type="NCBI Taxonomy" id="215460"/>
    <lineage>
        <taxon>Eukaryota</taxon>
        <taxon>Fungi</taxon>
        <taxon>Dikarya</taxon>
        <taxon>Ascomycota</taxon>
        <taxon>Pezizomycotina</taxon>
        <taxon>Leotiomycetes</taxon>
        <taxon>Helotiales</taxon>
        <taxon>Lachnaceae</taxon>
        <taxon>Lachnellula</taxon>
    </lineage>
</organism>
<evidence type="ECO:0000313" key="2">
    <source>
        <dbReference type="Proteomes" id="UP000443090"/>
    </source>
</evidence>
<dbReference type="OrthoDB" id="62952at2759"/>
<name>A0A8H8UHN8_9HELO</name>
<sequence length="289" mass="33054">MAVQAVPTTRNIQMPGLLRLPLELRNQIYHHLIPTKRIIEVSNPRFNYTISYRGRIGTDIAGFNTEDDIFNSEESRVELGAQTPPEIEMPDDNLSICEMEDNVSESGLLEDTHVKDVVDFGGCTNSAYKIFQDDVTSSWGTDRKKNSIFLVCKQISNEALDIMYGENAFKGYLHTDGGLCLNRNFTEANRRRMRLLLLKAQHRTWIGEISPHDTMWSSIIPTLNIIRLVAEQPVQATYWNAPPLEKEMESWLRFMRAFLSCFHQHLSEGKVLEVDFDGKSETADVVKEL</sequence>
<protein>
    <submittedName>
        <fullName evidence="1">Uncharacterized protein</fullName>
    </submittedName>
</protein>
<dbReference type="InterPro" id="IPR038883">
    <property type="entry name" value="AN11006-like"/>
</dbReference>
<dbReference type="PANTHER" id="PTHR42085:SF2">
    <property type="entry name" value="F-BOX DOMAIN-CONTAINING PROTEIN"/>
    <property type="match status" value="1"/>
</dbReference>
<dbReference type="AlphaFoldDB" id="A0A8H8UHN8"/>
<dbReference type="EMBL" id="QGMI01000189">
    <property type="protein sequence ID" value="TVY45532.1"/>
    <property type="molecule type" value="Genomic_DNA"/>
</dbReference>
<dbReference type="PANTHER" id="PTHR42085">
    <property type="entry name" value="F-BOX DOMAIN-CONTAINING PROTEIN"/>
    <property type="match status" value="1"/>
</dbReference>